<evidence type="ECO:0000313" key="1">
    <source>
        <dbReference type="EMBL" id="CAG8800640.1"/>
    </source>
</evidence>
<sequence length="43" mass="4861">MKSKLNKFRRAKFVPPKVLTFDITPSQGIEGSIEPDRSKGRCP</sequence>
<protein>
    <submittedName>
        <fullName evidence="1">2801_t:CDS:1</fullName>
    </submittedName>
</protein>
<gene>
    <name evidence="1" type="ORF">DERYTH_LOCUS23300</name>
</gene>
<reference evidence="1" key="1">
    <citation type="submission" date="2021-06" db="EMBL/GenBank/DDBJ databases">
        <authorList>
            <person name="Kallberg Y."/>
            <person name="Tangrot J."/>
            <person name="Rosling A."/>
        </authorList>
    </citation>
    <scope>NUCLEOTIDE SEQUENCE</scope>
    <source>
        <strain evidence="1">MA453B</strain>
    </source>
</reference>
<proteinExistence type="predicted"/>
<comment type="caution">
    <text evidence="1">The sequence shown here is derived from an EMBL/GenBank/DDBJ whole genome shotgun (WGS) entry which is preliminary data.</text>
</comment>
<organism evidence="1 2">
    <name type="scientific">Dentiscutata erythropus</name>
    <dbReference type="NCBI Taxonomy" id="1348616"/>
    <lineage>
        <taxon>Eukaryota</taxon>
        <taxon>Fungi</taxon>
        <taxon>Fungi incertae sedis</taxon>
        <taxon>Mucoromycota</taxon>
        <taxon>Glomeromycotina</taxon>
        <taxon>Glomeromycetes</taxon>
        <taxon>Diversisporales</taxon>
        <taxon>Gigasporaceae</taxon>
        <taxon>Dentiscutata</taxon>
    </lineage>
</organism>
<keyword evidence="2" id="KW-1185">Reference proteome</keyword>
<feature type="non-terminal residue" evidence="1">
    <location>
        <position position="1"/>
    </location>
</feature>
<feature type="non-terminal residue" evidence="1">
    <location>
        <position position="43"/>
    </location>
</feature>
<dbReference type="Proteomes" id="UP000789405">
    <property type="component" value="Unassembled WGS sequence"/>
</dbReference>
<name>A0A9N9JWC4_9GLOM</name>
<dbReference type="AlphaFoldDB" id="A0A9N9JWC4"/>
<dbReference type="EMBL" id="CAJVPY010035065">
    <property type="protein sequence ID" value="CAG8800640.1"/>
    <property type="molecule type" value="Genomic_DNA"/>
</dbReference>
<evidence type="ECO:0000313" key="2">
    <source>
        <dbReference type="Proteomes" id="UP000789405"/>
    </source>
</evidence>
<accession>A0A9N9JWC4</accession>